<dbReference type="Pfam" id="PF05380">
    <property type="entry name" value="Peptidase_A17"/>
    <property type="match status" value="1"/>
</dbReference>
<dbReference type="Gene3D" id="3.30.420.10">
    <property type="entry name" value="Ribonuclease H-like superfamily/Ribonuclease H"/>
    <property type="match status" value="1"/>
</dbReference>
<dbReference type="InterPro" id="IPR012337">
    <property type="entry name" value="RNaseH-like_sf"/>
</dbReference>
<evidence type="ECO:0000259" key="2">
    <source>
        <dbReference type="PROSITE" id="PS50994"/>
    </source>
</evidence>
<dbReference type="PANTHER" id="PTHR47331:SF5">
    <property type="entry name" value="RIBONUCLEASE H"/>
    <property type="match status" value="1"/>
</dbReference>
<comment type="caution">
    <text evidence="3">The sequence shown here is derived from an EMBL/GenBank/DDBJ whole genome shotgun (WGS) entry which is preliminary data.</text>
</comment>
<gene>
    <name evidence="3" type="ORF">EEDITHA_LOCUS16609</name>
</gene>
<dbReference type="GO" id="GO:0071897">
    <property type="term" value="P:DNA biosynthetic process"/>
    <property type="evidence" value="ECO:0007669"/>
    <property type="project" value="UniProtKB-ARBA"/>
</dbReference>
<dbReference type="InterPro" id="IPR021109">
    <property type="entry name" value="Peptidase_aspartic_dom_sf"/>
</dbReference>
<dbReference type="PANTHER" id="PTHR47331">
    <property type="entry name" value="PHD-TYPE DOMAIN-CONTAINING PROTEIN"/>
    <property type="match status" value="1"/>
</dbReference>
<organism evidence="3 4">
    <name type="scientific">Euphydryas editha</name>
    <name type="common">Edith's checkerspot</name>
    <dbReference type="NCBI Taxonomy" id="104508"/>
    <lineage>
        <taxon>Eukaryota</taxon>
        <taxon>Metazoa</taxon>
        <taxon>Ecdysozoa</taxon>
        <taxon>Arthropoda</taxon>
        <taxon>Hexapoda</taxon>
        <taxon>Insecta</taxon>
        <taxon>Pterygota</taxon>
        <taxon>Neoptera</taxon>
        <taxon>Endopterygota</taxon>
        <taxon>Lepidoptera</taxon>
        <taxon>Glossata</taxon>
        <taxon>Ditrysia</taxon>
        <taxon>Papilionoidea</taxon>
        <taxon>Nymphalidae</taxon>
        <taxon>Nymphalinae</taxon>
        <taxon>Euphydryas</taxon>
    </lineage>
</organism>
<feature type="compositionally biased region" description="Polar residues" evidence="1">
    <location>
        <begin position="116"/>
        <end position="127"/>
    </location>
</feature>
<dbReference type="GO" id="GO:0015074">
    <property type="term" value="P:DNA integration"/>
    <property type="evidence" value="ECO:0007669"/>
    <property type="project" value="InterPro"/>
</dbReference>
<dbReference type="CDD" id="cd01644">
    <property type="entry name" value="RT_pepA17"/>
    <property type="match status" value="1"/>
</dbReference>
<dbReference type="SUPFAM" id="SSF56672">
    <property type="entry name" value="DNA/RNA polymerases"/>
    <property type="match status" value="1"/>
</dbReference>
<dbReference type="SUPFAM" id="SSF53098">
    <property type="entry name" value="Ribonuclease H-like"/>
    <property type="match status" value="1"/>
</dbReference>
<evidence type="ECO:0000313" key="3">
    <source>
        <dbReference type="EMBL" id="CAH2101899.1"/>
    </source>
</evidence>
<dbReference type="PROSITE" id="PS50994">
    <property type="entry name" value="INTEGRASE"/>
    <property type="match status" value="1"/>
</dbReference>
<sequence length="1765" mass="199493">MSTMNELVKKRGTYKGRLTKFLTYIDTYKDVVCCSQVEILELKLRMATIEAMFADFQEIQTSIECLAVSEEEVQTHAVQRSDFESQYYSAMARAQQLCGDTSKHKNTHRRHRKNTHSTSETCFSSDSENADGDTVKRIKKGIANVKLPTIQIPKYSGDFESWLEFRDVYTSLIHSNATISDIQKFHYLRASLEGSAAQVIRALEFSASNYNLAWKSVCDRFDNTRLLVQNHVKAIFDEEVIKKESASSIRRVLDACNKNLRALEILGEPVTSWDTLMIYIMTTKLDARTLREWEEHKVTHTKLTLEIFTNFLKNRADVLETIELSNNTSNNKHESLSKGTSRHVRGLATVVQPSHKKYKCHLCKSEHPLYLCNKFAQMRIGDREQLVRRMKLCSNCLRAGHNLRVCRLGPCRRCGGMHNTLLHRDDSYNSAAPDTTAPTSALLAPTSAAQPIQPVPNSTNDVVKNMSAINKQCGRVLLATALIKIFDVHGRPHEVRAILDSGSQASFMTDSLLKTLGLTHEDTVSTVAGINDLVSVINKRCDAIIQSRVNSFKTNITFLILPNITSTNIEVFNVGTLKIPSSIQLADPEYFSPSSYDILLGADIFWDLLCANKISLGKNCPVLQETKFGYIVSGPTGQQTSNKISCKFSKFDEIQDQLAKFWTVEEVPSIKKSLYTTEEELCEAHFIQNMSRNEEGRFSVGIPLKGNESELGQSFERAKACFLALERRLAKQPALRAMYVDFMKEYLSLGHMALSDIDAPHENSYFMPHHGVLRDESTTTKLRVVFNASAPTSSGLSLNDLQMVGPTIQSDLFSILLRFRQHRYVMAGDIEKMYRQVLVNENQRHLQQIIWRDNPSQALQTYTLNTVTYGTASAPFLSVRCLKQIADECDNELVRKVISEDCYVDDLLTGHETAEGLMEVRALISKELSSGCFNLRKFRSNLPVCSDGSDPNKCSPVVDLSEHQQSKTLGLKWVPTDDVFQFDIKIETVPNTTKRGILSTISQIFDPLGLLSIFIIAGKIILQKLWLHKLDWDSPLPSDIVKSWLKFVTDLKQLQNLNIPRHVVCQSPVNIQFHAFCDSSKDAYGACVYVRSVDSNGTTRVRLLCSKTRVAPIKAMTIPRLELCGALVAAKLLEKVLQTTRLHVDKCFLWTDSSVVLSWLKTPPNKLKPFVKNRVADIQEITKSCLWRHVPTSSNPADLLSRGISVLQSDRVDLWFNGPNFLLDPEESWPNRSFDQGPTELPEVRSNVALTANEPRELFPFSRFSSLTKLKNTMAYVLRLITSCRNKNKTQGPLSLSEKQSAFNTLIKLSQKESFEEYETLIQGKSLPPKNKMISLSPFIDEKGLIRVGGRIKNGNFTFDKKHPLILTSKHALTKLIFQYEHLRLMHAGPQLLLASIREEFWPIGGRNLARFTVHKCLRCFRLNAQVARPIMGNLPEQRLQPGYPFYTTGVDYAGPIIALNKRGRGSKTEKVYIAIFICFATKCVHLELVSSLSTDAFLATLNRFIGRRSKPATIFSDNGTQFVGARNELYKFLNQNANSIVSEMSNERIDLKFIPAYAAHMGGFWEANIKCLKSHLHRVLGNAHLVFEDLYTVLVQIEAILNSRPLTPLSTDPTDLTPLTPGHFLVGRPMTALPTPTLVNVNTNRLTQYERLEQLRQHFWARWHKEYIAELQQRTKWRTSKGLQLQKGALVLIKEEGLPPMKWRLGRIVEIHPGTDGFVRVADIKTTRGVIRRGFNRICPLPINDEGLKDKPFNAGGHVKNSFI</sequence>
<dbReference type="GO" id="GO:0042575">
    <property type="term" value="C:DNA polymerase complex"/>
    <property type="evidence" value="ECO:0007669"/>
    <property type="project" value="UniProtKB-ARBA"/>
</dbReference>
<dbReference type="Pfam" id="PF03564">
    <property type="entry name" value="DUF1759"/>
    <property type="match status" value="1"/>
</dbReference>
<accession>A0AAU9UQG1</accession>
<name>A0AAU9UQG1_EUPED</name>
<dbReference type="GO" id="GO:0003676">
    <property type="term" value="F:nucleic acid binding"/>
    <property type="evidence" value="ECO:0007669"/>
    <property type="project" value="InterPro"/>
</dbReference>
<proteinExistence type="predicted"/>
<dbReference type="InterPro" id="IPR043502">
    <property type="entry name" value="DNA/RNA_pol_sf"/>
</dbReference>
<reference evidence="3" key="1">
    <citation type="submission" date="2022-03" db="EMBL/GenBank/DDBJ databases">
        <authorList>
            <person name="Tunstrom K."/>
        </authorList>
    </citation>
    <scope>NUCLEOTIDE SEQUENCE</scope>
</reference>
<dbReference type="InterPro" id="IPR001584">
    <property type="entry name" value="Integrase_cat-core"/>
</dbReference>
<dbReference type="Proteomes" id="UP001153954">
    <property type="component" value="Unassembled WGS sequence"/>
</dbReference>
<dbReference type="Pfam" id="PF18701">
    <property type="entry name" value="DUF5641"/>
    <property type="match status" value="1"/>
</dbReference>
<evidence type="ECO:0000313" key="4">
    <source>
        <dbReference type="Proteomes" id="UP001153954"/>
    </source>
</evidence>
<dbReference type="InterPro" id="IPR008042">
    <property type="entry name" value="Retrotrans_Pao"/>
</dbReference>
<protein>
    <recommendedName>
        <fullName evidence="2">Integrase catalytic domain-containing protein</fullName>
    </recommendedName>
</protein>
<dbReference type="InterPro" id="IPR036397">
    <property type="entry name" value="RNaseH_sf"/>
</dbReference>
<evidence type="ECO:0000256" key="1">
    <source>
        <dbReference type="SAM" id="MobiDB-lite"/>
    </source>
</evidence>
<feature type="domain" description="Integrase catalytic" evidence="2">
    <location>
        <begin position="1438"/>
        <end position="1630"/>
    </location>
</feature>
<dbReference type="CDD" id="cd00303">
    <property type="entry name" value="retropepsin_like"/>
    <property type="match status" value="1"/>
</dbReference>
<dbReference type="EMBL" id="CAKOGL010000024">
    <property type="protein sequence ID" value="CAH2101899.1"/>
    <property type="molecule type" value="Genomic_DNA"/>
</dbReference>
<feature type="region of interest" description="Disordered" evidence="1">
    <location>
        <begin position="99"/>
        <end position="129"/>
    </location>
</feature>
<dbReference type="Gene3D" id="2.40.70.10">
    <property type="entry name" value="Acid Proteases"/>
    <property type="match status" value="1"/>
</dbReference>
<dbReference type="InterPro" id="IPR040676">
    <property type="entry name" value="DUF5641"/>
</dbReference>
<dbReference type="InterPro" id="IPR005312">
    <property type="entry name" value="DUF1759"/>
</dbReference>
<keyword evidence="4" id="KW-1185">Reference proteome</keyword>
<feature type="compositionally biased region" description="Basic residues" evidence="1">
    <location>
        <begin position="104"/>
        <end position="115"/>
    </location>
</feature>